<dbReference type="Gene3D" id="3.30.420.40">
    <property type="match status" value="2"/>
</dbReference>
<dbReference type="Pfam" id="PF00814">
    <property type="entry name" value="TsaD"/>
    <property type="match status" value="1"/>
</dbReference>
<dbReference type="RefSeq" id="WP_346075960.1">
    <property type="nucleotide sequence ID" value="NZ_BAAARB010000007.1"/>
</dbReference>
<feature type="domain" description="Gcp-like" evidence="1">
    <location>
        <begin position="42"/>
        <end position="155"/>
    </location>
</feature>
<sequence>MTAQPPIRALALDTATSAVVTGVVELRDEGPVTLAERIVTDQRRHAEVLTTLMRDVLAEAGVAGDALDAVVVGCGPGPFTGLRVGMATGAAYADALGLPAYGVYTLDAIDRGTPAPEAGTRLVLTDARRREVYWALYEAGRRVAGPAVDSPDTLVAELAGRTLSDVVGESRFTERFGAAGADLVTPTPASLVAVAAERLTARAPAEPLTPLYLRRPDAVELKDQKRKSLLPSATHE</sequence>
<dbReference type="SUPFAM" id="SSF53067">
    <property type="entry name" value="Actin-like ATPase domain"/>
    <property type="match status" value="2"/>
</dbReference>
<organism evidence="2 3">
    <name type="scientific">Gordonia cholesterolivorans</name>
    <dbReference type="NCBI Taxonomy" id="559625"/>
    <lineage>
        <taxon>Bacteria</taxon>
        <taxon>Bacillati</taxon>
        <taxon>Actinomycetota</taxon>
        <taxon>Actinomycetes</taxon>
        <taxon>Mycobacteriales</taxon>
        <taxon>Gordoniaceae</taxon>
        <taxon>Gordonia</taxon>
    </lineage>
</organism>
<accession>A0ABN3HF15</accession>
<dbReference type="InterPro" id="IPR022496">
    <property type="entry name" value="T6A_TsaB"/>
</dbReference>
<keyword evidence="3" id="KW-1185">Reference proteome</keyword>
<comment type="caution">
    <text evidence="2">The sequence shown here is derived from an EMBL/GenBank/DDBJ whole genome shotgun (WGS) entry which is preliminary data.</text>
</comment>
<dbReference type="Proteomes" id="UP001501170">
    <property type="component" value="Unassembled WGS sequence"/>
</dbReference>
<protein>
    <submittedName>
        <fullName evidence="2">tRNA (Adenosine(37)-N6)-threonylcarbamoyltransferase complex dimerization subunit type 1 TsaB</fullName>
    </submittedName>
</protein>
<dbReference type="InterPro" id="IPR043129">
    <property type="entry name" value="ATPase_NBD"/>
</dbReference>
<dbReference type="EMBL" id="BAAARB010000007">
    <property type="protein sequence ID" value="GAA2378316.1"/>
    <property type="molecule type" value="Genomic_DNA"/>
</dbReference>
<dbReference type="NCBIfam" id="TIGR03725">
    <property type="entry name" value="T6A_YeaZ"/>
    <property type="match status" value="1"/>
</dbReference>
<evidence type="ECO:0000313" key="2">
    <source>
        <dbReference type="EMBL" id="GAA2378316.1"/>
    </source>
</evidence>
<reference evidence="2 3" key="1">
    <citation type="journal article" date="2019" name="Int. J. Syst. Evol. Microbiol.">
        <title>The Global Catalogue of Microorganisms (GCM) 10K type strain sequencing project: providing services to taxonomists for standard genome sequencing and annotation.</title>
        <authorList>
            <consortium name="The Broad Institute Genomics Platform"/>
            <consortium name="The Broad Institute Genome Sequencing Center for Infectious Disease"/>
            <person name="Wu L."/>
            <person name="Ma J."/>
        </authorList>
    </citation>
    <scope>NUCLEOTIDE SEQUENCE [LARGE SCALE GENOMIC DNA]</scope>
    <source>
        <strain evidence="2 3">JCM 16227</strain>
    </source>
</reference>
<name>A0ABN3HF15_9ACTN</name>
<dbReference type="InterPro" id="IPR000905">
    <property type="entry name" value="Gcp-like_dom"/>
</dbReference>
<proteinExistence type="predicted"/>
<gene>
    <name evidence="2" type="primary">tsaB</name>
    <name evidence="2" type="ORF">GCM10009855_17510</name>
</gene>
<evidence type="ECO:0000259" key="1">
    <source>
        <dbReference type="Pfam" id="PF00814"/>
    </source>
</evidence>
<evidence type="ECO:0000313" key="3">
    <source>
        <dbReference type="Proteomes" id="UP001501170"/>
    </source>
</evidence>